<sequence length="55" mass="6004">MPKKSVADAMLTVIEAKGIDAGITHYNEIKDSELYNLEESDLNAMGYQLMGGLTI</sequence>
<proteinExistence type="predicted"/>
<evidence type="ECO:0000313" key="2">
    <source>
        <dbReference type="Proteomes" id="UP000029643"/>
    </source>
</evidence>
<reference evidence="1 2" key="1">
    <citation type="journal article" date="2014" name="Genome Announc.">
        <title>Draft Genome Sequences of Marine Flavobacterium Algibacter lectus Strains SS8 and NR4.</title>
        <authorList>
            <person name="Takatani N."/>
            <person name="Nakanishi M."/>
            <person name="Meirelles P."/>
            <person name="Mino S."/>
            <person name="Suda W."/>
            <person name="Oshima K."/>
            <person name="Hattori M."/>
            <person name="Ohkuma M."/>
            <person name="Hosokawa M."/>
            <person name="Miyashita K."/>
            <person name="Thompson F.L."/>
            <person name="Niwa A."/>
            <person name="Sawabe T."/>
            <person name="Sawabe T."/>
        </authorList>
    </citation>
    <scope>NUCLEOTIDE SEQUENCE [LARGE SCALE GENOMIC DNA]</scope>
    <source>
        <strain evidence="2">JCM19274</strain>
    </source>
</reference>
<name>A0A090WLV3_9FLAO</name>
<dbReference type="EMBL" id="BBNU01000001">
    <property type="protein sequence ID" value="GAL77193.1"/>
    <property type="molecule type" value="Genomic_DNA"/>
</dbReference>
<comment type="caution">
    <text evidence="1">The sequence shown here is derived from an EMBL/GenBank/DDBJ whole genome shotgun (WGS) entry which is preliminary data.</text>
</comment>
<evidence type="ECO:0000313" key="1">
    <source>
        <dbReference type="EMBL" id="GAL77193.1"/>
    </source>
</evidence>
<organism evidence="1 2">
    <name type="scientific">Algibacter lectus</name>
    <dbReference type="NCBI Taxonomy" id="221126"/>
    <lineage>
        <taxon>Bacteria</taxon>
        <taxon>Pseudomonadati</taxon>
        <taxon>Bacteroidota</taxon>
        <taxon>Flavobacteriia</taxon>
        <taxon>Flavobacteriales</taxon>
        <taxon>Flavobacteriaceae</taxon>
        <taxon>Algibacter</taxon>
    </lineage>
</organism>
<accession>A0A090WLV3</accession>
<protein>
    <submittedName>
        <fullName evidence="1">Uncharacterized protein</fullName>
    </submittedName>
</protein>
<dbReference type="Proteomes" id="UP000029643">
    <property type="component" value="Unassembled WGS sequence"/>
</dbReference>
<dbReference type="AlphaFoldDB" id="A0A090WLV3"/>
<gene>
    <name evidence="1" type="ORF">JCM19274_4906</name>
</gene>